<feature type="compositionally biased region" description="Acidic residues" evidence="1">
    <location>
        <begin position="508"/>
        <end position="523"/>
    </location>
</feature>
<dbReference type="KEGG" id="nan:AArc1_3243"/>
<proteinExistence type="predicted"/>
<dbReference type="Proteomes" id="UP000258707">
    <property type="component" value="Chromosome"/>
</dbReference>
<dbReference type="GeneID" id="37640004"/>
<feature type="region of interest" description="Disordered" evidence="1">
    <location>
        <begin position="36"/>
        <end position="57"/>
    </location>
</feature>
<evidence type="ECO:0000313" key="3">
    <source>
        <dbReference type="EMBL" id="AXR79546.1"/>
    </source>
</evidence>
<gene>
    <name evidence="3" type="ORF">AArc1_3243</name>
</gene>
<evidence type="ECO:0000313" key="4">
    <source>
        <dbReference type="Proteomes" id="UP000258707"/>
    </source>
</evidence>
<dbReference type="RefSeq" id="WP_186336622.1">
    <property type="nucleotide sequence ID" value="NZ_CP024047.1"/>
</dbReference>
<reference evidence="4" key="1">
    <citation type="submission" date="2017-10" db="EMBL/GenBank/DDBJ databases">
        <title>Phenotypic and genomic properties of facultatively anaerobic sulfur-reducing natronoarchaea from hypersaline soda lakes.</title>
        <authorList>
            <person name="Sorokin D.Y."/>
            <person name="Kublanov I.V."/>
            <person name="Roman P."/>
            <person name="Sinninghe Damste J.S."/>
            <person name="Golyshin P.N."/>
            <person name="Rojo D."/>
            <person name="Ciordia S."/>
            <person name="Mena Md.C."/>
            <person name="Ferrer M."/>
            <person name="Messina E."/>
            <person name="Smedile F."/>
            <person name="La Spada G."/>
            <person name="La Cono V."/>
            <person name="Yakimov M.M."/>
        </authorList>
    </citation>
    <scope>NUCLEOTIDE SEQUENCE [LARGE SCALE GENOMIC DNA]</scope>
    <source>
        <strain evidence="4">AArc1</strain>
    </source>
</reference>
<protein>
    <submittedName>
        <fullName evidence="3">Uncharacterized protein</fullName>
    </submittedName>
</protein>
<dbReference type="InterPro" id="IPR047792">
    <property type="entry name" value="Hvo_1808-like"/>
</dbReference>
<sequence>MDRSRTQLLVVLLAASLIVVLGVAAATGGLFSALSDGQSSLEADDTADRPDEPSTTETVGYVEGYWYDDDLPVDERDDAALEPDELEAVVYRSMARVEQIRELTFEDPVDVEVISREQFQEEDEDLFADVSDEERLHQEGVFEALFMIDRDTAAEDEVQSLFGDAVDGYYDPATDEIVLVSDDPDAPETDEVTLGHELLHALQDQHFDLQRYDRETIDQDAAKNGLIEGDAVWVDTEYEHRCGAEWDCVSPAGEPAGSGVMNWGLYLIVFQPYDDGPDYVDHLLEDDGWGAVDAAYDEPPASSSEVIRPGDERGPADIEVEDRSNDEWRQFEVDGEVATETVGEVGMVSMFAADVLDPDRPSVIDEDAFFEGDDGRVANIDYDQPYTDGWAGDELVTYVHDDALEADGTDEAVDHTAYVWESEWVSDDDAAQFLEGYVHLLEYYDAEPVDERQDTYEIDDGFPGAYALEADDETVTIVRAPSVDALDDVNEGAGPEGEDLLGNGALDAGDDDSTANEGSDDTDALGGPAGTGLGSVALAAVVVFGTGVVVLLVRDRRRARVAFVSSSRRKCSRHESSSTTIGTLG</sequence>
<evidence type="ECO:0000256" key="2">
    <source>
        <dbReference type="SAM" id="Phobius"/>
    </source>
</evidence>
<dbReference type="EMBL" id="CP024047">
    <property type="protein sequence ID" value="AXR79546.1"/>
    <property type="molecule type" value="Genomic_DNA"/>
</dbReference>
<dbReference type="NCBIfam" id="NF038145">
    <property type="entry name" value="Hvo_1808_fam"/>
    <property type="match status" value="1"/>
</dbReference>
<dbReference type="AlphaFoldDB" id="A0A346PJ51"/>
<keyword evidence="2" id="KW-0472">Membrane</keyword>
<keyword evidence="2" id="KW-0812">Transmembrane</keyword>
<name>A0A346PJ51_9EURY</name>
<organism evidence="3 4">
    <name type="scientific">Natrarchaeobaculum sulfurireducens</name>
    <dbReference type="NCBI Taxonomy" id="2044521"/>
    <lineage>
        <taxon>Archaea</taxon>
        <taxon>Methanobacteriati</taxon>
        <taxon>Methanobacteriota</taxon>
        <taxon>Stenosarchaea group</taxon>
        <taxon>Halobacteria</taxon>
        <taxon>Halobacteriales</taxon>
        <taxon>Natrialbaceae</taxon>
        <taxon>Natrarchaeobaculum</taxon>
    </lineage>
</organism>
<feature type="region of interest" description="Disordered" evidence="1">
    <location>
        <begin position="486"/>
        <end position="527"/>
    </location>
</feature>
<accession>A0A346PJ51</accession>
<evidence type="ECO:0000256" key="1">
    <source>
        <dbReference type="SAM" id="MobiDB-lite"/>
    </source>
</evidence>
<feature type="transmembrane region" description="Helical" evidence="2">
    <location>
        <begin position="532"/>
        <end position="553"/>
    </location>
</feature>
<keyword evidence="2" id="KW-1133">Transmembrane helix</keyword>